<dbReference type="Proteomes" id="UP000252517">
    <property type="component" value="Unassembled WGS sequence"/>
</dbReference>
<name>A0A367XNH3_9PROT</name>
<evidence type="ECO:0000313" key="1">
    <source>
        <dbReference type="EMBL" id="RCK54292.1"/>
    </source>
</evidence>
<dbReference type="OrthoDB" id="8481183at2"/>
<proteinExistence type="predicted"/>
<evidence type="ECO:0000313" key="2">
    <source>
        <dbReference type="Proteomes" id="UP000252517"/>
    </source>
</evidence>
<dbReference type="AlphaFoldDB" id="A0A367XNH3"/>
<reference evidence="1 2" key="1">
    <citation type="submission" date="2014-07" db="EMBL/GenBank/DDBJ databases">
        <title>Draft genome sequence of Thalassospira profundimaris S25-3-2.</title>
        <authorList>
            <person name="Lai Q."/>
            <person name="Shao Z."/>
        </authorList>
    </citation>
    <scope>NUCLEOTIDE SEQUENCE [LARGE SCALE GENOMIC DNA]</scope>
    <source>
        <strain evidence="1 2">S25-3-2</strain>
    </source>
</reference>
<dbReference type="EMBL" id="JPWH01000001">
    <property type="protein sequence ID" value="RCK54292.1"/>
    <property type="molecule type" value="Genomic_DNA"/>
</dbReference>
<protein>
    <recommendedName>
        <fullName evidence="3">CDI immunity protein domain-containing protein</fullName>
    </recommendedName>
</protein>
<comment type="caution">
    <text evidence="1">The sequence shown here is derived from an EMBL/GenBank/DDBJ whole genome shotgun (WGS) entry which is preliminary data.</text>
</comment>
<sequence length="110" mass="12946">MYPVEAFFNRLKHEQFMVALGNFSKGLGYNPEDMTCFFPVNTVEYEGGVEQDYKYIEFWEYSSNEEVRLGFDAFMEVLTRAAEKEMNENPDAREKIQSLVLQTRQYLEGV</sequence>
<accession>A0A367XNH3</accession>
<gene>
    <name evidence="1" type="ORF">TH25_03055</name>
</gene>
<dbReference type="RefSeq" id="WP_114086875.1">
    <property type="nucleotide sequence ID" value="NZ_JPWH01000001.1"/>
</dbReference>
<organism evidence="1 2">
    <name type="scientific">Thalassospira profundimaris</name>
    <dbReference type="NCBI Taxonomy" id="502049"/>
    <lineage>
        <taxon>Bacteria</taxon>
        <taxon>Pseudomonadati</taxon>
        <taxon>Pseudomonadota</taxon>
        <taxon>Alphaproteobacteria</taxon>
        <taxon>Rhodospirillales</taxon>
        <taxon>Thalassospiraceae</taxon>
        <taxon>Thalassospira</taxon>
    </lineage>
</organism>
<evidence type="ECO:0008006" key="3">
    <source>
        <dbReference type="Google" id="ProtNLM"/>
    </source>
</evidence>